<dbReference type="InterPro" id="IPR008996">
    <property type="entry name" value="IL1/FGF"/>
</dbReference>
<dbReference type="GO" id="GO:0005615">
    <property type="term" value="C:extracellular space"/>
    <property type="evidence" value="ECO:0007669"/>
    <property type="project" value="InterPro"/>
</dbReference>
<dbReference type="PANTHER" id="PTHR10078">
    <property type="entry name" value="INTERLEUKIN-1 FAMILY MEMBER"/>
    <property type="match status" value="1"/>
</dbReference>
<protein>
    <submittedName>
        <fullName evidence="5">Interleukin 37</fullName>
    </submittedName>
</protein>
<comment type="caution">
    <text evidence="5">The sequence shown here is derived from an EMBL/GenBank/DDBJ whole genome shotgun (WGS) entry which is preliminary data.</text>
</comment>
<dbReference type="GO" id="GO:0002437">
    <property type="term" value="P:inflammatory response to antigenic stimulus"/>
    <property type="evidence" value="ECO:0007669"/>
    <property type="project" value="TreeGrafter"/>
</dbReference>
<gene>
    <name evidence="5" type="ORF">mPipKuh1_006666</name>
</gene>
<dbReference type="SMART" id="SM00125">
    <property type="entry name" value="IL1"/>
    <property type="match status" value="1"/>
</dbReference>
<organism evidence="5 6">
    <name type="scientific">Pipistrellus kuhlii</name>
    <name type="common">Kuhl's pipistrelle</name>
    <dbReference type="NCBI Taxonomy" id="59472"/>
    <lineage>
        <taxon>Eukaryota</taxon>
        <taxon>Metazoa</taxon>
        <taxon>Chordata</taxon>
        <taxon>Craniata</taxon>
        <taxon>Vertebrata</taxon>
        <taxon>Euteleostomi</taxon>
        <taxon>Mammalia</taxon>
        <taxon>Eutheria</taxon>
        <taxon>Laurasiatheria</taxon>
        <taxon>Chiroptera</taxon>
        <taxon>Yangochiroptera</taxon>
        <taxon>Vespertilionidae</taxon>
        <taxon>Pipistrellus</taxon>
    </lineage>
</organism>
<evidence type="ECO:0000256" key="3">
    <source>
        <dbReference type="ARBA" id="ARBA00022525"/>
    </source>
</evidence>
<dbReference type="OrthoDB" id="9449069at2759"/>
<feature type="region of interest" description="Disordered" evidence="4">
    <location>
        <begin position="1"/>
        <end position="27"/>
    </location>
</feature>
<evidence type="ECO:0000256" key="1">
    <source>
        <dbReference type="ARBA" id="ARBA00004613"/>
    </source>
</evidence>
<dbReference type="GO" id="GO:0071222">
    <property type="term" value="P:cellular response to lipopolysaccharide"/>
    <property type="evidence" value="ECO:0007669"/>
    <property type="project" value="TreeGrafter"/>
</dbReference>
<evidence type="ECO:0000313" key="5">
    <source>
        <dbReference type="EMBL" id="KAF6328845.1"/>
    </source>
</evidence>
<dbReference type="GO" id="GO:0010628">
    <property type="term" value="P:positive regulation of gene expression"/>
    <property type="evidence" value="ECO:0007669"/>
    <property type="project" value="TreeGrafter"/>
</dbReference>
<dbReference type="PANTHER" id="PTHR10078:SF34">
    <property type="entry name" value="INTERLEUKIN-37"/>
    <property type="match status" value="1"/>
</dbReference>
<keyword evidence="6" id="KW-1185">Reference proteome</keyword>
<dbReference type="SUPFAM" id="SSF50353">
    <property type="entry name" value="Cytokine"/>
    <property type="match status" value="1"/>
</dbReference>
<dbReference type="EMBL" id="JACAGB010000013">
    <property type="protein sequence ID" value="KAF6328845.1"/>
    <property type="molecule type" value="Genomic_DNA"/>
</dbReference>
<dbReference type="Proteomes" id="UP000558488">
    <property type="component" value="Unassembled WGS sequence"/>
</dbReference>
<comment type="subcellular location">
    <subcellularLocation>
        <location evidence="1">Secreted</location>
    </subcellularLocation>
</comment>
<dbReference type="GO" id="GO:0005125">
    <property type="term" value="F:cytokine activity"/>
    <property type="evidence" value="ECO:0007669"/>
    <property type="project" value="InterPro"/>
</dbReference>
<proteinExistence type="inferred from homology"/>
<name>A0A7J7VUG1_PIPKU</name>
<sequence>MSCQAESAGAQMDSADGEGVGAQGCADPAHGAIEPGRSLTSLSLANADPKVKFPKPQTFTFHDCDQKVLVLNKRTLIAVHKKPNIHPETFYVLAAHTGSADDKENLVFLAVSKGELCLCCEMDKKKGRPVLQLKEQKLSWLSNSVTKDVKGFTFYRRHIGCRNSLESADHKGWFISTRHENEAVRMTDKLGGEEFIEFKFMKVSNTPTSPNEVSE</sequence>
<evidence type="ECO:0000256" key="2">
    <source>
        <dbReference type="ARBA" id="ARBA00010448"/>
    </source>
</evidence>
<dbReference type="Pfam" id="PF00340">
    <property type="entry name" value="IL1"/>
    <property type="match status" value="1"/>
</dbReference>
<evidence type="ECO:0000256" key="4">
    <source>
        <dbReference type="SAM" id="MobiDB-lite"/>
    </source>
</evidence>
<reference evidence="5 6" key="1">
    <citation type="journal article" date="2020" name="Nature">
        <title>Six reference-quality genomes reveal evolution of bat adaptations.</title>
        <authorList>
            <person name="Jebb D."/>
            <person name="Huang Z."/>
            <person name="Pippel M."/>
            <person name="Hughes G.M."/>
            <person name="Lavrichenko K."/>
            <person name="Devanna P."/>
            <person name="Winkler S."/>
            <person name="Jermiin L.S."/>
            <person name="Skirmuntt E.C."/>
            <person name="Katzourakis A."/>
            <person name="Burkitt-Gray L."/>
            <person name="Ray D.A."/>
            <person name="Sullivan K.A.M."/>
            <person name="Roscito J.G."/>
            <person name="Kirilenko B.M."/>
            <person name="Davalos L.M."/>
            <person name="Corthals A.P."/>
            <person name="Power M.L."/>
            <person name="Jones G."/>
            <person name="Ransome R.D."/>
            <person name="Dechmann D.K.N."/>
            <person name="Locatelli A.G."/>
            <person name="Puechmaille S.J."/>
            <person name="Fedrigo O."/>
            <person name="Jarvis E.D."/>
            <person name="Hiller M."/>
            <person name="Vernes S.C."/>
            <person name="Myers E.W."/>
            <person name="Teeling E.C."/>
        </authorList>
    </citation>
    <scope>NUCLEOTIDE SEQUENCE [LARGE SCALE GENOMIC DNA]</scope>
    <source>
        <strain evidence="5">MPipKuh1</strain>
        <tissue evidence="5">Flight muscle</tissue>
    </source>
</reference>
<dbReference type="AlphaFoldDB" id="A0A7J7VUG1"/>
<evidence type="ECO:0000313" key="6">
    <source>
        <dbReference type="Proteomes" id="UP000558488"/>
    </source>
</evidence>
<keyword evidence="3" id="KW-0964">Secreted</keyword>
<dbReference type="GO" id="GO:0005654">
    <property type="term" value="C:nucleoplasm"/>
    <property type="evidence" value="ECO:0007669"/>
    <property type="project" value="TreeGrafter"/>
</dbReference>
<dbReference type="GO" id="GO:0019221">
    <property type="term" value="P:cytokine-mediated signaling pathway"/>
    <property type="evidence" value="ECO:0007669"/>
    <property type="project" value="TreeGrafter"/>
</dbReference>
<dbReference type="InterPro" id="IPR000975">
    <property type="entry name" value="IL-1_fam"/>
</dbReference>
<dbReference type="Gene3D" id="2.80.10.50">
    <property type="match status" value="1"/>
</dbReference>
<comment type="similarity">
    <text evidence="2">Belongs to the IL-1 family.</text>
</comment>
<accession>A0A7J7VUG1</accession>